<keyword evidence="10" id="KW-0444">Lipid biosynthesis</keyword>
<dbReference type="GO" id="GO:0016743">
    <property type="term" value="F:carboxyl- or carbamoyltransferase activity"/>
    <property type="evidence" value="ECO:0007669"/>
    <property type="project" value="InterPro"/>
</dbReference>
<keyword evidence="15" id="KW-0067">ATP-binding</keyword>
<accession>A0A841CFE8</accession>
<dbReference type="InterPro" id="IPR029045">
    <property type="entry name" value="ClpP/crotonase-like_dom_sf"/>
</dbReference>
<evidence type="ECO:0000256" key="17">
    <source>
        <dbReference type="ARBA" id="ARBA00023160"/>
    </source>
</evidence>
<keyword evidence="22" id="KW-0436">Ligase</keyword>
<dbReference type="Gene3D" id="3.90.226.10">
    <property type="entry name" value="2-enoyl-CoA Hydratase, Chain A, domain 1"/>
    <property type="match status" value="2"/>
</dbReference>
<evidence type="ECO:0000256" key="6">
    <source>
        <dbReference type="ARBA" id="ARBA00011664"/>
    </source>
</evidence>
<dbReference type="InterPro" id="IPR001095">
    <property type="entry name" value="Acetyl_CoA_COase_a_su"/>
</dbReference>
<dbReference type="PROSITE" id="PS50980">
    <property type="entry name" value="COA_CT_NTER"/>
    <property type="match status" value="1"/>
</dbReference>
<dbReference type="InterPro" id="IPR000438">
    <property type="entry name" value="Acetyl_CoA_COase_Trfase_b_su"/>
</dbReference>
<keyword evidence="13" id="KW-0863">Zinc-finger</keyword>
<protein>
    <recommendedName>
        <fullName evidence="8">Acetyl-coenzyme A carboxylase carboxyl transferase subunits beta/alpha</fullName>
        <ecNumber evidence="7">2.1.3.15</ecNumber>
    </recommendedName>
</protein>
<dbReference type="PROSITE" id="PS50989">
    <property type="entry name" value="COA_CT_CTER"/>
    <property type="match status" value="1"/>
</dbReference>
<evidence type="ECO:0000256" key="2">
    <source>
        <dbReference type="ARBA" id="ARBA00004496"/>
    </source>
</evidence>
<dbReference type="EMBL" id="JACHJN010000002">
    <property type="protein sequence ID" value="MBB5954908.1"/>
    <property type="molecule type" value="Genomic_DNA"/>
</dbReference>
<sequence>MNPLGWPGYAAQLERARERTGSAESVSWRRDEDAVVITFDFRFLGGSVGTATGALIEEAFTDAYAYRLPVVSLIATGGSRMQEGMLSLRQLQRVARLCAAHREAGLPHVSVLRDPTTGGLWASLGASADVVVAVSGAQVGFAGSRVRPDPRPDPAYTAEGQFAAGTVDLVVSPGEVDATVARLLDLLTGGDAVHAEVPYALGADDLPTDGWSAVGRARAGDRPRAPAYLDDYFDHRMPISGDRAGGVDPGMLCGIGKRGTRSIAYAAQTGTATTPAGFRTASRLIRLAERLALPVLTLVDTPGAANDAAAERAGVGAAIAELFGVVAEARVPITTLVVGEGGSGGALALSSPEHTWITPDAYFSVIAPELAAAILKRDDVRVLADELHLRPQDLLELGVVKGIAER</sequence>
<dbReference type="PANTHER" id="PTHR42853">
    <property type="entry name" value="ACETYL-COENZYME A CARBOXYLASE CARBOXYL TRANSFERASE SUBUNIT ALPHA"/>
    <property type="match status" value="1"/>
</dbReference>
<keyword evidence="14" id="KW-0276">Fatty acid metabolism</keyword>
<comment type="similarity">
    <text evidence="5">In the N-terminal section; belongs to the AccD/PCCB family.</text>
</comment>
<evidence type="ECO:0000256" key="13">
    <source>
        <dbReference type="ARBA" id="ARBA00022771"/>
    </source>
</evidence>
<dbReference type="AlphaFoldDB" id="A0A841CFE8"/>
<dbReference type="Proteomes" id="UP000547510">
    <property type="component" value="Unassembled WGS sequence"/>
</dbReference>
<gene>
    <name evidence="22" type="ORF">FHS29_001478</name>
</gene>
<dbReference type="UniPathway" id="UPA00655">
    <property type="reaction ID" value="UER00711"/>
</dbReference>
<evidence type="ECO:0000256" key="5">
    <source>
        <dbReference type="ARBA" id="ARBA00010284"/>
    </source>
</evidence>
<evidence type="ECO:0000256" key="4">
    <source>
        <dbReference type="ARBA" id="ARBA00006276"/>
    </source>
</evidence>
<evidence type="ECO:0000313" key="22">
    <source>
        <dbReference type="EMBL" id="MBB5954908.1"/>
    </source>
</evidence>
<comment type="subcellular location">
    <subcellularLocation>
        <location evidence="2">Cytoplasm</location>
    </subcellularLocation>
</comment>
<evidence type="ECO:0000256" key="8">
    <source>
        <dbReference type="ARBA" id="ARBA00018312"/>
    </source>
</evidence>
<evidence type="ECO:0000256" key="1">
    <source>
        <dbReference type="ARBA" id="ARBA00001947"/>
    </source>
</evidence>
<dbReference type="InterPro" id="IPR034733">
    <property type="entry name" value="AcCoA_carboxyl_beta"/>
</dbReference>
<comment type="subunit">
    <text evidence="6">Acetyl-CoA carboxylase is a heterotetramer composed of biotin carboxyl carrier protein (AccB), biotin carboxylase (AccC) and two subunits of ACCase subunit beta/alpha.</text>
</comment>
<keyword evidence="9" id="KW-0963">Cytoplasm</keyword>
<dbReference type="GO" id="GO:0003989">
    <property type="term" value="F:acetyl-CoA carboxylase activity"/>
    <property type="evidence" value="ECO:0007669"/>
    <property type="project" value="InterPro"/>
</dbReference>
<dbReference type="SUPFAM" id="SSF52096">
    <property type="entry name" value="ClpP/crotonase"/>
    <property type="match status" value="2"/>
</dbReference>
<dbReference type="Pfam" id="PF03255">
    <property type="entry name" value="ACCA"/>
    <property type="match status" value="1"/>
</dbReference>
<keyword evidence="13" id="KW-0479">Metal-binding</keyword>
<feature type="domain" description="CoA carboxyltransferase C-terminal" evidence="21">
    <location>
        <begin position="198"/>
        <end position="406"/>
    </location>
</feature>
<evidence type="ECO:0000256" key="7">
    <source>
        <dbReference type="ARBA" id="ARBA00011883"/>
    </source>
</evidence>
<dbReference type="GO" id="GO:0005524">
    <property type="term" value="F:ATP binding"/>
    <property type="evidence" value="ECO:0007669"/>
    <property type="project" value="UniProtKB-KW"/>
</dbReference>
<dbReference type="EC" id="2.1.3.15" evidence="7"/>
<keyword evidence="16" id="KW-0443">Lipid metabolism</keyword>
<evidence type="ECO:0000256" key="10">
    <source>
        <dbReference type="ARBA" id="ARBA00022516"/>
    </source>
</evidence>
<dbReference type="InterPro" id="IPR011763">
    <property type="entry name" value="COA_CT_C"/>
</dbReference>
<evidence type="ECO:0000256" key="15">
    <source>
        <dbReference type="ARBA" id="ARBA00022840"/>
    </source>
</evidence>
<dbReference type="GO" id="GO:0006633">
    <property type="term" value="P:fatty acid biosynthetic process"/>
    <property type="evidence" value="ECO:0007669"/>
    <property type="project" value="UniProtKB-KW"/>
</dbReference>
<evidence type="ECO:0000313" key="23">
    <source>
        <dbReference type="Proteomes" id="UP000547510"/>
    </source>
</evidence>
<evidence type="ECO:0000256" key="9">
    <source>
        <dbReference type="ARBA" id="ARBA00022490"/>
    </source>
</evidence>
<evidence type="ECO:0000256" key="11">
    <source>
        <dbReference type="ARBA" id="ARBA00022679"/>
    </source>
</evidence>
<evidence type="ECO:0000256" key="14">
    <source>
        <dbReference type="ARBA" id="ARBA00022832"/>
    </source>
</evidence>
<dbReference type="GO" id="GO:0008270">
    <property type="term" value="F:zinc ion binding"/>
    <property type="evidence" value="ECO:0007669"/>
    <property type="project" value="UniProtKB-KW"/>
</dbReference>
<dbReference type="Pfam" id="PF01039">
    <property type="entry name" value="Carboxyl_trans"/>
    <property type="match status" value="1"/>
</dbReference>
<keyword evidence="23" id="KW-1185">Reference proteome</keyword>
<keyword evidence="12" id="KW-0547">Nucleotide-binding</keyword>
<dbReference type="PANTHER" id="PTHR42853:SF3">
    <property type="entry name" value="ACETYL-COENZYME A CARBOXYLASE CARBOXYL TRANSFERASE SUBUNIT ALPHA, CHLOROPLASTIC"/>
    <property type="match status" value="1"/>
</dbReference>
<evidence type="ECO:0000259" key="20">
    <source>
        <dbReference type="PROSITE" id="PS50980"/>
    </source>
</evidence>
<comment type="similarity">
    <text evidence="4">In the C-terminal section; belongs to the AccA family.</text>
</comment>
<comment type="caution">
    <text evidence="22">The sequence shown here is derived from an EMBL/GenBank/DDBJ whole genome shotgun (WGS) entry which is preliminary data.</text>
</comment>
<evidence type="ECO:0000256" key="19">
    <source>
        <dbReference type="ARBA" id="ARBA00049152"/>
    </source>
</evidence>
<dbReference type="InterPro" id="IPR011762">
    <property type="entry name" value="COA_CT_N"/>
</dbReference>
<evidence type="ECO:0000259" key="21">
    <source>
        <dbReference type="PROSITE" id="PS50989"/>
    </source>
</evidence>
<proteinExistence type="inferred from homology"/>
<evidence type="ECO:0000256" key="18">
    <source>
        <dbReference type="ARBA" id="ARBA00025280"/>
    </source>
</evidence>
<dbReference type="PRINTS" id="PR01070">
    <property type="entry name" value="ACCCTRFRASEB"/>
</dbReference>
<evidence type="ECO:0000256" key="16">
    <source>
        <dbReference type="ARBA" id="ARBA00023098"/>
    </source>
</evidence>
<comment type="function">
    <text evidence="18">Component of the acetyl coenzyme A carboxylase (ACC) complex. Biotin carboxylase (BC) catalyzes the carboxylation of biotin on its carrier protein (BCCP) and then the CO(2) group is transferred by the transcarboxylase to acetyl-CoA to form malonyl-CoA.</text>
</comment>
<comment type="pathway">
    <text evidence="3">Lipid metabolism; malonyl-CoA biosynthesis; malonyl-CoA from acetyl-CoA: step 1/1.</text>
</comment>
<keyword evidence="11 22" id="KW-0808">Transferase</keyword>
<comment type="catalytic activity">
    <reaction evidence="19">
        <text>N(6)-carboxybiotinyl-L-lysyl-[protein] + acetyl-CoA = N(6)-biotinyl-L-lysyl-[protein] + malonyl-CoA</text>
        <dbReference type="Rhea" id="RHEA:54728"/>
        <dbReference type="Rhea" id="RHEA-COMP:10505"/>
        <dbReference type="Rhea" id="RHEA-COMP:10506"/>
        <dbReference type="ChEBI" id="CHEBI:57288"/>
        <dbReference type="ChEBI" id="CHEBI:57384"/>
        <dbReference type="ChEBI" id="CHEBI:83144"/>
        <dbReference type="ChEBI" id="CHEBI:83145"/>
        <dbReference type="EC" id="2.1.3.15"/>
    </reaction>
</comment>
<keyword evidence="13" id="KW-0862">Zinc</keyword>
<evidence type="ECO:0000256" key="12">
    <source>
        <dbReference type="ARBA" id="ARBA00022741"/>
    </source>
</evidence>
<dbReference type="GO" id="GO:2001295">
    <property type="term" value="P:malonyl-CoA biosynthetic process"/>
    <property type="evidence" value="ECO:0007669"/>
    <property type="project" value="UniProtKB-UniPathway"/>
</dbReference>
<dbReference type="GO" id="GO:0009317">
    <property type="term" value="C:acetyl-CoA carboxylase complex"/>
    <property type="evidence" value="ECO:0007669"/>
    <property type="project" value="InterPro"/>
</dbReference>
<name>A0A841CFE8_9PSEU</name>
<evidence type="ECO:0000256" key="3">
    <source>
        <dbReference type="ARBA" id="ARBA00004956"/>
    </source>
</evidence>
<organism evidence="22 23">
    <name type="scientific">Saccharothrix tamanrassetensis</name>
    <dbReference type="NCBI Taxonomy" id="1051531"/>
    <lineage>
        <taxon>Bacteria</taxon>
        <taxon>Bacillati</taxon>
        <taxon>Actinomycetota</taxon>
        <taxon>Actinomycetes</taxon>
        <taxon>Pseudonocardiales</taxon>
        <taxon>Pseudonocardiaceae</taxon>
        <taxon>Saccharothrix</taxon>
    </lineage>
</organism>
<feature type="domain" description="CoA carboxyltransferase N-terminal" evidence="20">
    <location>
        <begin position="1"/>
        <end position="202"/>
    </location>
</feature>
<comment type="cofactor">
    <cofactor evidence="1">
        <name>Zn(2+)</name>
        <dbReference type="ChEBI" id="CHEBI:29105"/>
    </cofactor>
</comment>
<reference evidence="22 23" key="1">
    <citation type="submission" date="2020-08" db="EMBL/GenBank/DDBJ databases">
        <title>Genomic Encyclopedia of Type Strains, Phase III (KMG-III): the genomes of soil and plant-associated and newly described type strains.</title>
        <authorList>
            <person name="Whitman W."/>
        </authorList>
    </citation>
    <scope>NUCLEOTIDE SEQUENCE [LARGE SCALE GENOMIC DNA]</scope>
    <source>
        <strain evidence="22 23">CECT 8640</strain>
    </source>
</reference>
<keyword evidence="17" id="KW-0275">Fatty acid biosynthesis</keyword>